<organism evidence="1 2">
    <name type="scientific">Weissella thailandensis</name>
    <dbReference type="NCBI Taxonomy" id="89061"/>
    <lineage>
        <taxon>Bacteria</taxon>
        <taxon>Bacillati</taxon>
        <taxon>Bacillota</taxon>
        <taxon>Bacilli</taxon>
        <taxon>Lactobacillales</taxon>
        <taxon>Lactobacillaceae</taxon>
        <taxon>Weissella</taxon>
    </lineage>
</organism>
<evidence type="ECO:0000313" key="2">
    <source>
        <dbReference type="Proteomes" id="UP000254492"/>
    </source>
</evidence>
<keyword evidence="2" id="KW-1185">Reference proteome</keyword>
<evidence type="ECO:0000313" key="1">
    <source>
        <dbReference type="EMBL" id="RDS60221.1"/>
    </source>
</evidence>
<reference evidence="1 2" key="1">
    <citation type="submission" date="2018-07" db="EMBL/GenBank/DDBJ databases">
        <title>Genome-based reclassification of Weissella jogaejeotgali as Weissella thailandensis.</title>
        <authorList>
            <person name="Chun J."/>
            <person name="Kim B.-Y."/>
            <person name="Kwak M.-J."/>
        </authorList>
    </citation>
    <scope>NUCLEOTIDE SEQUENCE [LARGE SCALE GENOMIC DNA]</scope>
    <source>
        <strain evidence="1 2">KCTC 3751</strain>
    </source>
</reference>
<dbReference type="RefSeq" id="WP_115470394.1">
    <property type="nucleotide sequence ID" value="NZ_BJEC01000001.1"/>
</dbReference>
<gene>
    <name evidence="1" type="ORF">DWV05_01345</name>
</gene>
<dbReference type="Proteomes" id="UP000254492">
    <property type="component" value="Unassembled WGS sequence"/>
</dbReference>
<accession>A0ABX9IAA1</accession>
<protein>
    <recommendedName>
        <fullName evidence="3">PTS EIIA type-1 domain-containing protein</fullName>
    </recommendedName>
</protein>
<dbReference type="EMBL" id="QRAY01000002">
    <property type="protein sequence ID" value="RDS60221.1"/>
    <property type="molecule type" value="Genomic_DNA"/>
</dbReference>
<proteinExistence type="predicted"/>
<comment type="caution">
    <text evidence="1">The sequence shown here is derived from an EMBL/GenBank/DDBJ whole genome shotgun (WGS) entry which is preliminary data.</text>
</comment>
<evidence type="ECO:0008006" key="3">
    <source>
        <dbReference type="Google" id="ProtNLM"/>
    </source>
</evidence>
<name>A0ABX9IAA1_9LACO</name>
<sequence length="67" mass="7283">MSFTIKTVFPIAGNTVIELNDMPTISLGQFVTIDDTKAKVVGIPMLPSGKYAIEVDKPINVGQKLYL</sequence>